<protein>
    <submittedName>
        <fullName evidence="7">Amino acid transporter</fullName>
    </submittedName>
</protein>
<dbReference type="PANTHER" id="PTHR30086:SF20">
    <property type="entry name" value="ARGININE EXPORTER PROTEIN ARGO-RELATED"/>
    <property type="match status" value="1"/>
</dbReference>
<sequence length="202" mass="20996">MSDQLVPVLLAGAGTGLGLIVAIGAQNAWVLRQGIRREHIGTVIALCALADMTLIALGTAGIGALAAAAPWLLTVLRWGGVVYLILFALRSFRSAVRPGRLEAQAPASARSVVLTTLALAFLNPHVYLDTVLMVGGVANQFGQLRWAFATGAMLASAVWFTTLGLGARALAGVLDRPSTWRLLDAGVGIVMLLVAAKLAFSV</sequence>
<reference evidence="7 8" key="1">
    <citation type="journal article" date="2013" name="Genome Announc.">
        <title>Draft genome sequence of an Actinobacterium, Brachybacterium muris strain UCD-AY4.</title>
        <authorList>
            <person name="Lo J.R."/>
            <person name="Lang J.M."/>
            <person name="Darling A.E."/>
            <person name="Eisen J.A."/>
            <person name="Coil D.A."/>
        </authorList>
    </citation>
    <scope>NUCLEOTIDE SEQUENCE [LARGE SCALE GENOMIC DNA]</scope>
    <source>
        <strain evidence="7 8">UCD-AY4</strain>
    </source>
</reference>
<comment type="caution">
    <text evidence="7">The sequence shown here is derived from an EMBL/GenBank/DDBJ whole genome shotgun (WGS) entry which is preliminary data.</text>
</comment>
<evidence type="ECO:0000256" key="1">
    <source>
        <dbReference type="ARBA" id="ARBA00004651"/>
    </source>
</evidence>
<dbReference type="InterPro" id="IPR001123">
    <property type="entry name" value="LeuE-type"/>
</dbReference>
<evidence type="ECO:0000313" key="7">
    <source>
        <dbReference type="EMBL" id="EYT47904.1"/>
    </source>
</evidence>
<feature type="transmembrane region" description="Helical" evidence="6">
    <location>
        <begin position="109"/>
        <end position="126"/>
    </location>
</feature>
<keyword evidence="8" id="KW-1185">Reference proteome</keyword>
<evidence type="ECO:0000256" key="5">
    <source>
        <dbReference type="ARBA" id="ARBA00023136"/>
    </source>
</evidence>
<dbReference type="Pfam" id="PF01810">
    <property type="entry name" value="LysE"/>
    <property type="match status" value="1"/>
</dbReference>
<keyword evidence="5 6" id="KW-0472">Membrane</keyword>
<dbReference type="GO" id="GO:0015171">
    <property type="term" value="F:amino acid transmembrane transporter activity"/>
    <property type="evidence" value="ECO:0007669"/>
    <property type="project" value="TreeGrafter"/>
</dbReference>
<gene>
    <name evidence="7" type="ORF">D641_0114015</name>
</gene>
<keyword evidence="2" id="KW-1003">Cell membrane</keyword>
<feature type="transmembrane region" description="Helical" evidence="6">
    <location>
        <begin position="146"/>
        <end position="170"/>
    </location>
</feature>
<evidence type="ECO:0000256" key="6">
    <source>
        <dbReference type="SAM" id="Phobius"/>
    </source>
</evidence>
<feature type="transmembrane region" description="Helical" evidence="6">
    <location>
        <begin position="182"/>
        <end position="200"/>
    </location>
</feature>
<name>A0A022KR40_9MICO</name>
<dbReference type="GO" id="GO:0005886">
    <property type="term" value="C:plasma membrane"/>
    <property type="evidence" value="ECO:0007669"/>
    <property type="project" value="UniProtKB-SubCell"/>
</dbReference>
<evidence type="ECO:0000313" key="8">
    <source>
        <dbReference type="Proteomes" id="UP000019754"/>
    </source>
</evidence>
<comment type="subcellular location">
    <subcellularLocation>
        <location evidence="1">Cell membrane</location>
        <topology evidence="1">Multi-pass membrane protein</topology>
    </subcellularLocation>
</comment>
<dbReference type="AlphaFoldDB" id="A0A022KR40"/>
<feature type="transmembrane region" description="Helical" evidence="6">
    <location>
        <begin position="6"/>
        <end position="31"/>
    </location>
</feature>
<evidence type="ECO:0000256" key="4">
    <source>
        <dbReference type="ARBA" id="ARBA00022989"/>
    </source>
</evidence>
<dbReference type="OrthoDB" id="5638726at2"/>
<dbReference type="EMBL" id="AORC01000021">
    <property type="protein sequence ID" value="EYT47904.1"/>
    <property type="molecule type" value="Genomic_DNA"/>
</dbReference>
<proteinExistence type="predicted"/>
<dbReference type="Proteomes" id="UP000019754">
    <property type="component" value="Unassembled WGS sequence"/>
</dbReference>
<evidence type="ECO:0000256" key="2">
    <source>
        <dbReference type="ARBA" id="ARBA00022475"/>
    </source>
</evidence>
<evidence type="ECO:0000256" key="3">
    <source>
        <dbReference type="ARBA" id="ARBA00022692"/>
    </source>
</evidence>
<feature type="transmembrane region" description="Helical" evidence="6">
    <location>
        <begin position="43"/>
        <end position="65"/>
    </location>
</feature>
<dbReference type="PANTHER" id="PTHR30086">
    <property type="entry name" value="ARGININE EXPORTER PROTEIN ARGO"/>
    <property type="match status" value="1"/>
</dbReference>
<feature type="transmembrane region" description="Helical" evidence="6">
    <location>
        <begin position="71"/>
        <end position="89"/>
    </location>
</feature>
<keyword evidence="4 6" id="KW-1133">Transmembrane helix</keyword>
<accession>A0A022KR40</accession>
<organism evidence="7 8">
    <name type="scientific">Brachybacterium muris UCD-AY4</name>
    <dbReference type="NCBI Taxonomy" id="1249481"/>
    <lineage>
        <taxon>Bacteria</taxon>
        <taxon>Bacillati</taxon>
        <taxon>Actinomycetota</taxon>
        <taxon>Actinomycetes</taxon>
        <taxon>Micrococcales</taxon>
        <taxon>Dermabacteraceae</taxon>
        <taxon>Brachybacterium</taxon>
    </lineage>
</organism>
<dbReference type="RefSeq" id="WP_017824132.1">
    <property type="nucleotide sequence ID" value="NZ_AORC01000021.1"/>
</dbReference>
<dbReference type="HOGENOM" id="CLU_087840_0_0_11"/>
<keyword evidence="3 6" id="KW-0812">Transmembrane</keyword>
<dbReference type="STRING" id="1249481.D641_0114015"/>